<feature type="region of interest" description="Disordered" evidence="1">
    <location>
        <begin position="56"/>
        <end position="83"/>
    </location>
</feature>
<evidence type="ECO:0000313" key="2">
    <source>
        <dbReference type="EMBL" id="GMS91226.1"/>
    </source>
</evidence>
<reference evidence="2" key="1">
    <citation type="submission" date="2023-10" db="EMBL/GenBank/DDBJ databases">
        <title>Genome assembly of Pristionchus species.</title>
        <authorList>
            <person name="Yoshida K."/>
            <person name="Sommer R.J."/>
        </authorList>
    </citation>
    <scope>NUCLEOTIDE SEQUENCE</scope>
    <source>
        <strain evidence="2">RS0144</strain>
    </source>
</reference>
<name>A0AAV5T6N6_9BILA</name>
<organism evidence="2 3">
    <name type="scientific">Pristionchus entomophagus</name>
    <dbReference type="NCBI Taxonomy" id="358040"/>
    <lineage>
        <taxon>Eukaryota</taxon>
        <taxon>Metazoa</taxon>
        <taxon>Ecdysozoa</taxon>
        <taxon>Nematoda</taxon>
        <taxon>Chromadorea</taxon>
        <taxon>Rhabditida</taxon>
        <taxon>Rhabditina</taxon>
        <taxon>Diplogasteromorpha</taxon>
        <taxon>Diplogasteroidea</taxon>
        <taxon>Neodiplogasteridae</taxon>
        <taxon>Pristionchus</taxon>
    </lineage>
</organism>
<evidence type="ECO:0000256" key="1">
    <source>
        <dbReference type="SAM" id="MobiDB-lite"/>
    </source>
</evidence>
<feature type="non-terminal residue" evidence="2">
    <location>
        <position position="1"/>
    </location>
</feature>
<gene>
    <name evidence="2" type="ORF">PENTCL1PPCAC_13401</name>
</gene>
<proteinExistence type="predicted"/>
<keyword evidence="3" id="KW-1185">Reference proteome</keyword>
<comment type="caution">
    <text evidence="2">The sequence shown here is derived from an EMBL/GenBank/DDBJ whole genome shotgun (WGS) entry which is preliminary data.</text>
</comment>
<protein>
    <submittedName>
        <fullName evidence="2">Uncharacterized protein</fullName>
    </submittedName>
</protein>
<feature type="non-terminal residue" evidence="2">
    <location>
        <position position="83"/>
    </location>
</feature>
<dbReference type="AlphaFoldDB" id="A0AAV5T6N6"/>
<evidence type="ECO:0000313" key="3">
    <source>
        <dbReference type="Proteomes" id="UP001432027"/>
    </source>
</evidence>
<accession>A0AAV5T6N6</accession>
<dbReference type="EMBL" id="BTSX01000003">
    <property type="protein sequence ID" value="GMS91226.1"/>
    <property type="molecule type" value="Genomic_DNA"/>
</dbReference>
<sequence length="83" mass="9640">LSFPDIARCFRFKGTDLRRQILVDRAYNRAISKPEMEKIRDCVALSPASALRLSETKKQWRTRRRMERITATESEGATPTGRK</sequence>
<dbReference type="Proteomes" id="UP001432027">
    <property type="component" value="Unassembled WGS sequence"/>
</dbReference>